<proteinExistence type="predicted"/>
<keyword evidence="3" id="KW-1185">Reference proteome</keyword>
<protein>
    <submittedName>
        <fullName evidence="2">Alpha/beta fold hydrolase</fullName>
    </submittedName>
</protein>
<dbReference type="PRINTS" id="PR00111">
    <property type="entry name" value="ABHYDROLASE"/>
</dbReference>
<feature type="domain" description="AB hydrolase-1" evidence="1">
    <location>
        <begin position="22"/>
        <end position="250"/>
    </location>
</feature>
<dbReference type="InterPro" id="IPR029058">
    <property type="entry name" value="AB_hydrolase_fold"/>
</dbReference>
<dbReference type="EMBL" id="BAAANF010000029">
    <property type="protein sequence ID" value="GAA1718330.1"/>
    <property type="molecule type" value="Genomic_DNA"/>
</dbReference>
<keyword evidence="2" id="KW-0378">Hydrolase</keyword>
<dbReference type="PANTHER" id="PTHR43798">
    <property type="entry name" value="MONOACYLGLYCEROL LIPASE"/>
    <property type="match status" value="1"/>
</dbReference>
<dbReference type="RefSeq" id="WP_344164544.1">
    <property type="nucleotide sequence ID" value="NZ_BAAANF010000029.1"/>
</dbReference>
<gene>
    <name evidence="2" type="ORF">GCM10009745_78910</name>
</gene>
<evidence type="ECO:0000313" key="2">
    <source>
        <dbReference type="EMBL" id="GAA1718330.1"/>
    </source>
</evidence>
<name>A0ABN2J5P9_9ACTN</name>
<reference evidence="2 3" key="1">
    <citation type="journal article" date="2019" name="Int. J. Syst. Evol. Microbiol.">
        <title>The Global Catalogue of Microorganisms (GCM) 10K type strain sequencing project: providing services to taxonomists for standard genome sequencing and annotation.</title>
        <authorList>
            <consortium name="The Broad Institute Genomics Platform"/>
            <consortium name="The Broad Institute Genome Sequencing Center for Infectious Disease"/>
            <person name="Wu L."/>
            <person name="Ma J."/>
        </authorList>
    </citation>
    <scope>NUCLEOTIDE SEQUENCE [LARGE SCALE GENOMIC DNA]</scope>
    <source>
        <strain evidence="2 3">JCM 14307</strain>
    </source>
</reference>
<dbReference type="SUPFAM" id="SSF53474">
    <property type="entry name" value="alpha/beta-Hydrolases"/>
    <property type="match status" value="1"/>
</dbReference>
<dbReference type="Gene3D" id="3.40.50.1820">
    <property type="entry name" value="alpha/beta hydrolase"/>
    <property type="match status" value="1"/>
</dbReference>
<evidence type="ECO:0000313" key="3">
    <source>
        <dbReference type="Proteomes" id="UP001500280"/>
    </source>
</evidence>
<dbReference type="InterPro" id="IPR000639">
    <property type="entry name" value="Epox_hydrolase-like"/>
</dbReference>
<accession>A0ABN2J5P9</accession>
<dbReference type="GO" id="GO:0016787">
    <property type="term" value="F:hydrolase activity"/>
    <property type="evidence" value="ECO:0007669"/>
    <property type="project" value="UniProtKB-KW"/>
</dbReference>
<evidence type="ECO:0000259" key="1">
    <source>
        <dbReference type="Pfam" id="PF00561"/>
    </source>
</evidence>
<sequence>MPTATIGDITVAYDEMGSGQRVLVLVHGHPFDRTMWQPQLEHFAALGFRVVAADLRGYGETSVRPGTTAFETFAGDVIGLADHLGIGTFVLGGLSMGGQIAMECYRLFPERITGLILAATSARAETRAGRAVRHQMADRLLAEGMPPYAEEVLLQMVAPSNLLAAPDLGHDVMTMMLGTPPAGGAAALRGRADRPDYLATLEGATVPALVIVGSEDDFTPIADAELMHTTLPDSTLTVVEGAAHLPNLERTAEFNAVLEAFLEHV</sequence>
<dbReference type="Pfam" id="PF00561">
    <property type="entry name" value="Abhydrolase_1"/>
    <property type="match status" value="1"/>
</dbReference>
<organism evidence="2 3">
    <name type="scientific">Kribbella yunnanensis</name>
    <dbReference type="NCBI Taxonomy" id="190194"/>
    <lineage>
        <taxon>Bacteria</taxon>
        <taxon>Bacillati</taxon>
        <taxon>Actinomycetota</taxon>
        <taxon>Actinomycetes</taxon>
        <taxon>Propionibacteriales</taxon>
        <taxon>Kribbellaceae</taxon>
        <taxon>Kribbella</taxon>
    </lineage>
</organism>
<dbReference type="Proteomes" id="UP001500280">
    <property type="component" value="Unassembled WGS sequence"/>
</dbReference>
<comment type="caution">
    <text evidence="2">The sequence shown here is derived from an EMBL/GenBank/DDBJ whole genome shotgun (WGS) entry which is preliminary data.</text>
</comment>
<dbReference type="InterPro" id="IPR050266">
    <property type="entry name" value="AB_hydrolase_sf"/>
</dbReference>
<dbReference type="InterPro" id="IPR000073">
    <property type="entry name" value="AB_hydrolase_1"/>
</dbReference>
<dbReference type="PRINTS" id="PR00412">
    <property type="entry name" value="EPOXHYDRLASE"/>
</dbReference>